<sequence length="130" mass="13053">MLVTLLLTVLALLAAVRASTTARTAADLGALAGAGRLVAGENACAAAESIIRANGAAMTGCRVAGSEVTVTTAVSSRMPGWPDAIAIARAGPPIQPTGPPTRRQPGKLPVRRPAMTSRRGPPPPRIGAIS</sequence>
<dbReference type="InterPro" id="IPR021202">
    <property type="entry name" value="Rv3654c-like"/>
</dbReference>
<dbReference type="EMBL" id="JAAOIV010000003">
    <property type="protein sequence ID" value="NHN55397.1"/>
    <property type="molecule type" value="Genomic_DNA"/>
</dbReference>
<proteinExistence type="predicted"/>
<dbReference type="Proteomes" id="UP000744769">
    <property type="component" value="Unassembled WGS sequence"/>
</dbReference>
<reference evidence="3" key="1">
    <citation type="submission" date="2020-03" db="EMBL/GenBank/DDBJ databases">
        <title>Draft sequencing of Calidifontibacter sp. DB0510.</title>
        <authorList>
            <person name="Kim D.-U."/>
        </authorList>
    </citation>
    <scope>NUCLEOTIDE SEQUENCE</scope>
    <source>
        <strain evidence="3">DB0510</strain>
    </source>
</reference>
<evidence type="ECO:0000313" key="4">
    <source>
        <dbReference type="Proteomes" id="UP000744769"/>
    </source>
</evidence>
<feature type="signal peptide" evidence="2">
    <location>
        <begin position="1"/>
        <end position="25"/>
    </location>
</feature>
<organism evidence="3 4">
    <name type="scientific">Metallococcus carri</name>
    <dbReference type="NCBI Taxonomy" id="1656884"/>
    <lineage>
        <taxon>Bacteria</taxon>
        <taxon>Bacillati</taxon>
        <taxon>Actinomycetota</taxon>
        <taxon>Actinomycetes</taxon>
        <taxon>Micrococcales</taxon>
        <taxon>Dermacoccaceae</taxon>
        <taxon>Metallococcus</taxon>
    </lineage>
</organism>
<keyword evidence="2" id="KW-0732">Signal</keyword>
<gene>
    <name evidence="3" type="ORF">G9U51_06315</name>
</gene>
<keyword evidence="4" id="KW-1185">Reference proteome</keyword>
<dbReference type="NCBIfam" id="TIGR03816">
    <property type="entry name" value="tadE_like_DECH"/>
    <property type="match status" value="1"/>
</dbReference>
<comment type="caution">
    <text evidence="3">The sequence shown here is derived from an EMBL/GenBank/DDBJ whole genome shotgun (WGS) entry which is preliminary data.</text>
</comment>
<name>A0A967E8M8_9MICO</name>
<dbReference type="AlphaFoldDB" id="A0A967E8M8"/>
<feature type="chain" id="PRO_5037768560" evidence="2">
    <location>
        <begin position="26"/>
        <end position="130"/>
    </location>
</feature>
<protein>
    <submittedName>
        <fullName evidence="3">Flp pilus-assembly TadE/G-like family protein</fullName>
    </submittedName>
</protein>
<feature type="region of interest" description="Disordered" evidence="1">
    <location>
        <begin position="89"/>
        <end position="130"/>
    </location>
</feature>
<feature type="compositionally biased region" description="Pro residues" evidence="1">
    <location>
        <begin position="120"/>
        <end position="130"/>
    </location>
</feature>
<evidence type="ECO:0000313" key="3">
    <source>
        <dbReference type="EMBL" id="NHN55397.1"/>
    </source>
</evidence>
<evidence type="ECO:0000256" key="1">
    <source>
        <dbReference type="SAM" id="MobiDB-lite"/>
    </source>
</evidence>
<accession>A0A967E8M8</accession>
<evidence type="ECO:0000256" key="2">
    <source>
        <dbReference type="SAM" id="SignalP"/>
    </source>
</evidence>